<dbReference type="VEuPathDB" id="VectorBase:GPAI030645"/>
<name>A0A1B0A0I0_GLOPL</name>
<sequence>MDENVELNETFHQVSYEKQWNDGLKNFKPLRLLPKKAHPPMQPQRDISTTVPTALEFAMGRRHSEKLSLSLRELSSLESRRWEKEFELRLCLLVWLYQLEDPVLEGVPDDKYIE</sequence>
<dbReference type="EnsemblMetazoa" id="GPAI030645-RA">
    <property type="protein sequence ID" value="GPAI030645-PA"/>
    <property type="gene ID" value="GPAI030645"/>
</dbReference>
<evidence type="ECO:0000313" key="1">
    <source>
        <dbReference type="EnsemblMetazoa" id="GPAI030645-PA"/>
    </source>
</evidence>
<organism evidence="1 2">
    <name type="scientific">Glossina pallidipes</name>
    <name type="common">Tsetse fly</name>
    <dbReference type="NCBI Taxonomy" id="7398"/>
    <lineage>
        <taxon>Eukaryota</taxon>
        <taxon>Metazoa</taxon>
        <taxon>Ecdysozoa</taxon>
        <taxon>Arthropoda</taxon>
        <taxon>Hexapoda</taxon>
        <taxon>Insecta</taxon>
        <taxon>Pterygota</taxon>
        <taxon>Neoptera</taxon>
        <taxon>Endopterygota</taxon>
        <taxon>Diptera</taxon>
        <taxon>Brachycera</taxon>
        <taxon>Muscomorpha</taxon>
        <taxon>Hippoboscoidea</taxon>
        <taxon>Glossinidae</taxon>
        <taxon>Glossina</taxon>
    </lineage>
</organism>
<accession>A0A1B0A0I0</accession>
<reference evidence="2" key="1">
    <citation type="submission" date="2014-03" db="EMBL/GenBank/DDBJ databases">
        <authorList>
            <person name="Aksoy S."/>
            <person name="Warren W."/>
            <person name="Wilson R.K."/>
        </authorList>
    </citation>
    <scope>NUCLEOTIDE SEQUENCE [LARGE SCALE GENOMIC DNA]</scope>
    <source>
        <strain evidence="2">IAEA</strain>
    </source>
</reference>
<proteinExistence type="predicted"/>
<dbReference type="AlphaFoldDB" id="A0A1B0A0I0"/>
<keyword evidence="2" id="KW-1185">Reference proteome</keyword>
<protein>
    <submittedName>
        <fullName evidence="1">Uncharacterized protein</fullName>
    </submittedName>
</protein>
<dbReference type="Proteomes" id="UP000092445">
    <property type="component" value="Unassembled WGS sequence"/>
</dbReference>
<evidence type="ECO:0000313" key="2">
    <source>
        <dbReference type="Proteomes" id="UP000092445"/>
    </source>
</evidence>
<reference evidence="1" key="2">
    <citation type="submission" date="2020-05" db="UniProtKB">
        <authorList>
            <consortium name="EnsemblMetazoa"/>
        </authorList>
    </citation>
    <scope>IDENTIFICATION</scope>
    <source>
        <strain evidence="1">IAEA</strain>
    </source>
</reference>